<dbReference type="AlphaFoldDB" id="A0A3M7SS23"/>
<proteinExistence type="predicted"/>
<reference evidence="1 2" key="1">
    <citation type="journal article" date="2018" name="Sci. Rep.">
        <title>Genomic signatures of local adaptation to the degree of environmental predictability in rotifers.</title>
        <authorList>
            <person name="Franch-Gras L."/>
            <person name="Hahn C."/>
            <person name="Garcia-Roger E.M."/>
            <person name="Carmona M.J."/>
            <person name="Serra M."/>
            <person name="Gomez A."/>
        </authorList>
    </citation>
    <scope>NUCLEOTIDE SEQUENCE [LARGE SCALE GENOMIC DNA]</scope>
    <source>
        <strain evidence="1">HYR1</strain>
    </source>
</reference>
<sequence length="109" mass="13046">MLEIFKQIPERKKKALRVRLDMSFTLRVHNSSLHYLFYLFRTQTPQNKKNQKQKKIRNKTWESSILSVTEFCPALLWPHIEPSTQLELCSIAHQAPWLLRRQNTVDTEP</sequence>
<name>A0A3M7SS23_BRAPC</name>
<dbReference type="EMBL" id="REGN01000870">
    <property type="protein sequence ID" value="RNA38450.1"/>
    <property type="molecule type" value="Genomic_DNA"/>
</dbReference>
<gene>
    <name evidence="1" type="ORF">BpHYR1_047558</name>
</gene>
<dbReference type="Proteomes" id="UP000276133">
    <property type="component" value="Unassembled WGS sequence"/>
</dbReference>
<keyword evidence="2" id="KW-1185">Reference proteome</keyword>
<protein>
    <submittedName>
        <fullName evidence="1">Uncharacterized protein</fullName>
    </submittedName>
</protein>
<comment type="caution">
    <text evidence="1">The sequence shown here is derived from an EMBL/GenBank/DDBJ whole genome shotgun (WGS) entry which is preliminary data.</text>
</comment>
<organism evidence="1 2">
    <name type="scientific">Brachionus plicatilis</name>
    <name type="common">Marine rotifer</name>
    <name type="synonym">Brachionus muelleri</name>
    <dbReference type="NCBI Taxonomy" id="10195"/>
    <lineage>
        <taxon>Eukaryota</taxon>
        <taxon>Metazoa</taxon>
        <taxon>Spiralia</taxon>
        <taxon>Gnathifera</taxon>
        <taxon>Rotifera</taxon>
        <taxon>Eurotatoria</taxon>
        <taxon>Monogononta</taxon>
        <taxon>Pseudotrocha</taxon>
        <taxon>Ploima</taxon>
        <taxon>Brachionidae</taxon>
        <taxon>Brachionus</taxon>
    </lineage>
</organism>
<evidence type="ECO:0000313" key="1">
    <source>
        <dbReference type="EMBL" id="RNA38450.1"/>
    </source>
</evidence>
<accession>A0A3M7SS23</accession>
<evidence type="ECO:0000313" key="2">
    <source>
        <dbReference type="Proteomes" id="UP000276133"/>
    </source>
</evidence>